<dbReference type="PANTHER" id="PTHR43289:SF6">
    <property type="entry name" value="SERINE_THREONINE-PROTEIN KINASE NEKL-3"/>
    <property type="match status" value="1"/>
</dbReference>
<dbReference type="Gene3D" id="3.30.200.20">
    <property type="entry name" value="Phosphorylase Kinase, domain 1"/>
    <property type="match status" value="1"/>
</dbReference>
<evidence type="ECO:0000256" key="3">
    <source>
        <dbReference type="ARBA" id="ARBA00022777"/>
    </source>
</evidence>
<keyword evidence="1" id="KW-0808">Transferase</keyword>
<evidence type="ECO:0000259" key="7">
    <source>
        <dbReference type="PROSITE" id="PS50011"/>
    </source>
</evidence>
<feature type="domain" description="Protein kinase" evidence="7">
    <location>
        <begin position="26"/>
        <end position="331"/>
    </location>
</feature>
<dbReference type="Proteomes" id="UP000217257">
    <property type="component" value="Chromosome"/>
</dbReference>
<evidence type="ECO:0000313" key="9">
    <source>
        <dbReference type="Proteomes" id="UP000217257"/>
    </source>
</evidence>
<evidence type="ECO:0000256" key="2">
    <source>
        <dbReference type="ARBA" id="ARBA00022741"/>
    </source>
</evidence>
<evidence type="ECO:0000256" key="6">
    <source>
        <dbReference type="SAM" id="MobiDB-lite"/>
    </source>
</evidence>
<evidence type="ECO:0000256" key="4">
    <source>
        <dbReference type="ARBA" id="ARBA00022840"/>
    </source>
</evidence>
<gene>
    <name evidence="8" type="ORF">CYFUS_003695</name>
</gene>
<feature type="compositionally biased region" description="Basic and acidic residues" evidence="6">
    <location>
        <begin position="361"/>
        <end position="383"/>
    </location>
</feature>
<evidence type="ECO:0000256" key="5">
    <source>
        <dbReference type="PROSITE-ProRule" id="PRU10141"/>
    </source>
</evidence>
<feature type="region of interest" description="Disordered" evidence="6">
    <location>
        <begin position="348"/>
        <end position="392"/>
    </location>
</feature>
<dbReference type="GO" id="GO:0004674">
    <property type="term" value="F:protein serine/threonine kinase activity"/>
    <property type="evidence" value="ECO:0007669"/>
    <property type="project" value="UniProtKB-KW"/>
</dbReference>
<dbReference type="PROSITE" id="PS00107">
    <property type="entry name" value="PROTEIN_KINASE_ATP"/>
    <property type="match status" value="1"/>
</dbReference>
<feature type="binding site" evidence="5">
    <location>
        <position position="58"/>
    </location>
    <ligand>
        <name>ATP</name>
        <dbReference type="ChEBI" id="CHEBI:30616"/>
    </ligand>
</feature>
<proteinExistence type="predicted"/>
<name>A0A250J420_9BACT</name>
<keyword evidence="2 5" id="KW-0547">Nucleotide-binding</keyword>
<dbReference type="EMBL" id="CP022098">
    <property type="protein sequence ID" value="ATB38262.1"/>
    <property type="molecule type" value="Genomic_DNA"/>
</dbReference>
<dbReference type="Gene3D" id="1.10.510.10">
    <property type="entry name" value="Transferase(Phosphotransferase) domain 1"/>
    <property type="match status" value="1"/>
</dbReference>
<keyword evidence="8" id="KW-0723">Serine/threonine-protein kinase</keyword>
<organism evidence="8 9">
    <name type="scientific">Cystobacter fuscus</name>
    <dbReference type="NCBI Taxonomy" id="43"/>
    <lineage>
        <taxon>Bacteria</taxon>
        <taxon>Pseudomonadati</taxon>
        <taxon>Myxococcota</taxon>
        <taxon>Myxococcia</taxon>
        <taxon>Myxococcales</taxon>
        <taxon>Cystobacterineae</taxon>
        <taxon>Archangiaceae</taxon>
        <taxon>Cystobacter</taxon>
    </lineage>
</organism>
<sequence length="392" mass="43253">MSNRQNPDSSLKPSPPVVIETGMASFELVRSLGQGHHGELLLTRQRYAGGLGGYTVVKRLNRVVRQEDYQRLVEEARLAGQLRHPNILAVQMLGGSAAEPLLFVEYTEGQRLGDVMRRAERAGRDFSEAFACYVTAEVAEGLHYAHTLVDDRGRHLGIVHRDVTPQGILLGREGEVKLVDFGAAWSRLEGRISTEGDSDLGNVSYSSPERANLDQLDGRSDLFSLGLVFLQLLTGRHLLDAEQRHEAELLGRQLRARGESGWGGLEELSAPRTADLLKRMRELRSEQVEEAIQGLSELPRAVLRRLLAPRREERFATGAELARVLRDHVWSKGWRYGRPELVAEVAALEGPVPGDLEDSGDEARRGRGEGRSARGEGGLKDPEPLAPGYGPC</sequence>
<protein>
    <submittedName>
        <fullName evidence="8">Putative serine/threonine protein kinase</fullName>
    </submittedName>
</protein>
<dbReference type="Pfam" id="PF00069">
    <property type="entry name" value="Pkinase"/>
    <property type="match status" value="1"/>
</dbReference>
<dbReference type="RefSeq" id="WP_095986461.1">
    <property type="nucleotide sequence ID" value="NZ_CP022098.1"/>
</dbReference>
<evidence type="ECO:0000256" key="1">
    <source>
        <dbReference type="ARBA" id="ARBA00022679"/>
    </source>
</evidence>
<dbReference type="InterPro" id="IPR000719">
    <property type="entry name" value="Prot_kinase_dom"/>
</dbReference>
<dbReference type="GO" id="GO:0005524">
    <property type="term" value="F:ATP binding"/>
    <property type="evidence" value="ECO:0007669"/>
    <property type="project" value="UniProtKB-UniRule"/>
</dbReference>
<evidence type="ECO:0000313" key="8">
    <source>
        <dbReference type="EMBL" id="ATB38262.1"/>
    </source>
</evidence>
<accession>A0A250J420</accession>
<dbReference type="PROSITE" id="PS50011">
    <property type="entry name" value="PROTEIN_KINASE_DOM"/>
    <property type="match status" value="1"/>
</dbReference>
<dbReference type="AlphaFoldDB" id="A0A250J420"/>
<reference evidence="8 9" key="1">
    <citation type="submission" date="2017-06" db="EMBL/GenBank/DDBJ databases">
        <title>Sequencing and comparative analysis of myxobacterial genomes.</title>
        <authorList>
            <person name="Rupp O."/>
            <person name="Goesmann A."/>
            <person name="Sogaard-Andersen L."/>
        </authorList>
    </citation>
    <scope>NUCLEOTIDE SEQUENCE [LARGE SCALE GENOMIC DNA]</scope>
    <source>
        <strain evidence="8 9">DSM 52655</strain>
    </source>
</reference>
<keyword evidence="4 5" id="KW-0067">ATP-binding</keyword>
<dbReference type="InterPro" id="IPR017441">
    <property type="entry name" value="Protein_kinase_ATP_BS"/>
</dbReference>
<dbReference type="InterPro" id="IPR011009">
    <property type="entry name" value="Kinase-like_dom_sf"/>
</dbReference>
<keyword evidence="3 8" id="KW-0418">Kinase</keyword>
<dbReference type="KEGG" id="cfus:CYFUS_003695"/>
<dbReference type="PANTHER" id="PTHR43289">
    <property type="entry name" value="MITOGEN-ACTIVATED PROTEIN KINASE KINASE KINASE 20-RELATED"/>
    <property type="match status" value="1"/>
</dbReference>
<dbReference type="SUPFAM" id="SSF56112">
    <property type="entry name" value="Protein kinase-like (PK-like)"/>
    <property type="match status" value="1"/>
</dbReference>
<dbReference type="CDD" id="cd14014">
    <property type="entry name" value="STKc_PknB_like"/>
    <property type="match status" value="1"/>
</dbReference>